<keyword evidence="6 9" id="KW-1133">Transmembrane helix</keyword>
<dbReference type="GO" id="GO:0033281">
    <property type="term" value="C:TAT protein transport complex"/>
    <property type="evidence" value="ECO:0007669"/>
    <property type="project" value="UniProtKB-UniRule"/>
</dbReference>
<dbReference type="STRING" id="1774970.AUC70_10620"/>
<comment type="subunit">
    <text evidence="9">The Tat system comprises two distinct complexes: a TatABC complex, containing multiple copies of TatA, TatB and TatC subunits, and a separate TatA complex, containing only TatA subunits. Substrates initially bind to the TatABC complex, which probably triggers association of the separate TatA complex to form the active translocon.</text>
</comment>
<dbReference type="HAMAP" id="MF_00236">
    <property type="entry name" value="TatA_E"/>
    <property type="match status" value="1"/>
</dbReference>
<dbReference type="Proteomes" id="UP000094172">
    <property type="component" value="Unassembled WGS sequence"/>
</dbReference>
<evidence type="ECO:0000256" key="1">
    <source>
        <dbReference type="ARBA" id="ARBA00004162"/>
    </source>
</evidence>
<evidence type="ECO:0000256" key="2">
    <source>
        <dbReference type="ARBA" id="ARBA00022448"/>
    </source>
</evidence>
<keyword evidence="2 9" id="KW-0813">Transport</keyword>
<dbReference type="Pfam" id="PF02416">
    <property type="entry name" value="TatA_B_E"/>
    <property type="match status" value="1"/>
</dbReference>
<comment type="function">
    <text evidence="9">Part of the twin-arginine translocation (Tat) system that transports large folded proteins containing a characteristic twin-arginine motif in their signal peptide across membranes. TatA could form the protein-conducting channel of the Tat system.</text>
</comment>
<dbReference type="Gene3D" id="1.20.5.3310">
    <property type="match status" value="1"/>
</dbReference>
<accession>A0A1E3VKH2</accession>
<dbReference type="GO" id="GO:0008320">
    <property type="term" value="F:protein transmembrane transporter activity"/>
    <property type="evidence" value="ECO:0007669"/>
    <property type="project" value="UniProtKB-UniRule"/>
</dbReference>
<dbReference type="InterPro" id="IPR003369">
    <property type="entry name" value="TatA/B/E"/>
</dbReference>
<keyword evidence="4 9" id="KW-0812">Transmembrane</keyword>
<dbReference type="EMBL" id="LPWE01000013">
    <property type="protein sequence ID" value="ODR94025.1"/>
    <property type="molecule type" value="Genomic_DNA"/>
</dbReference>
<dbReference type="GO" id="GO:0043953">
    <property type="term" value="P:protein transport by the Tat complex"/>
    <property type="evidence" value="ECO:0007669"/>
    <property type="project" value="UniProtKB-UniRule"/>
</dbReference>
<evidence type="ECO:0000256" key="10">
    <source>
        <dbReference type="SAM" id="MobiDB-lite"/>
    </source>
</evidence>
<dbReference type="NCBIfam" id="TIGR01411">
    <property type="entry name" value="tatAE"/>
    <property type="match status" value="1"/>
</dbReference>
<comment type="similarity">
    <text evidence="9">Belongs to the TatA/E family.</text>
</comment>
<evidence type="ECO:0000256" key="7">
    <source>
        <dbReference type="ARBA" id="ARBA00023010"/>
    </source>
</evidence>
<evidence type="ECO:0000313" key="12">
    <source>
        <dbReference type="Proteomes" id="UP000094172"/>
    </source>
</evidence>
<feature type="compositionally biased region" description="Basic and acidic residues" evidence="10">
    <location>
        <begin position="65"/>
        <end position="75"/>
    </location>
</feature>
<comment type="caution">
    <text evidence="11">The sequence shown here is derived from an EMBL/GenBank/DDBJ whole genome shotgun (WGS) entry which is preliminary data.</text>
</comment>
<sequence length="75" mass="8236">MGPSWWQILIVLLLFVLLFGRGKISDLMGDVAKGIKSFKSGLADEDKDAEDAKVIQHESPVPPSKAHETDKQKSS</sequence>
<keyword evidence="7 9" id="KW-0811">Translocation</keyword>
<evidence type="ECO:0000256" key="9">
    <source>
        <dbReference type="HAMAP-Rule" id="MF_00236"/>
    </source>
</evidence>
<dbReference type="RefSeq" id="WP_069445372.1">
    <property type="nucleotide sequence ID" value="NZ_LPWE01000013.1"/>
</dbReference>
<dbReference type="PANTHER" id="PTHR42982">
    <property type="entry name" value="SEC-INDEPENDENT PROTEIN TRANSLOCASE PROTEIN TATA"/>
    <property type="match status" value="1"/>
</dbReference>
<evidence type="ECO:0000256" key="4">
    <source>
        <dbReference type="ARBA" id="ARBA00022692"/>
    </source>
</evidence>
<reference evidence="11 12" key="1">
    <citation type="journal article" date="2016" name="Environ. Microbiol.">
        <title>New Methyloceanibacter diversity from North Sea sediments includes methanotroph containing solely the soluble methane monooxygenase.</title>
        <authorList>
            <person name="Vekeman B."/>
            <person name="Kerckhof F.M."/>
            <person name="Cremers G."/>
            <person name="de Vos P."/>
            <person name="Vandamme P."/>
            <person name="Boon N."/>
            <person name="Op den Camp H.J."/>
            <person name="Heylen K."/>
        </authorList>
    </citation>
    <scope>NUCLEOTIDE SEQUENCE [LARGE SCALE GENOMIC DNA]</scope>
    <source>
        <strain evidence="11 12">R-67176</strain>
    </source>
</reference>
<keyword evidence="5 9" id="KW-0653">Protein transport</keyword>
<keyword evidence="12" id="KW-1185">Reference proteome</keyword>
<evidence type="ECO:0000256" key="3">
    <source>
        <dbReference type="ARBA" id="ARBA00022475"/>
    </source>
</evidence>
<comment type="subcellular location">
    <subcellularLocation>
        <location evidence="1 9">Cell membrane</location>
        <topology evidence="1 9">Single-pass membrane protein</topology>
    </subcellularLocation>
</comment>
<evidence type="ECO:0000256" key="5">
    <source>
        <dbReference type="ARBA" id="ARBA00022927"/>
    </source>
</evidence>
<dbReference type="InterPro" id="IPR006312">
    <property type="entry name" value="TatA/E"/>
</dbReference>
<protein>
    <recommendedName>
        <fullName evidence="9">Sec-independent protein translocase protein TatA</fullName>
    </recommendedName>
</protein>
<name>A0A1E3VKH2_9HYPH</name>
<feature type="region of interest" description="Disordered" evidence="10">
    <location>
        <begin position="43"/>
        <end position="75"/>
    </location>
</feature>
<organism evidence="11 12">
    <name type="scientific">Methyloceanibacter stevinii</name>
    <dbReference type="NCBI Taxonomy" id="1774970"/>
    <lineage>
        <taxon>Bacteria</taxon>
        <taxon>Pseudomonadati</taxon>
        <taxon>Pseudomonadota</taxon>
        <taxon>Alphaproteobacteria</taxon>
        <taxon>Hyphomicrobiales</taxon>
        <taxon>Hyphomicrobiaceae</taxon>
        <taxon>Methyloceanibacter</taxon>
    </lineage>
</organism>
<evidence type="ECO:0000256" key="6">
    <source>
        <dbReference type="ARBA" id="ARBA00022989"/>
    </source>
</evidence>
<evidence type="ECO:0000256" key="8">
    <source>
        <dbReference type="ARBA" id="ARBA00023136"/>
    </source>
</evidence>
<dbReference type="AlphaFoldDB" id="A0A1E3VKH2"/>
<proteinExistence type="inferred from homology"/>
<gene>
    <name evidence="9" type="primary">tatA</name>
    <name evidence="11" type="ORF">AUC70_10620</name>
</gene>
<evidence type="ECO:0000313" key="11">
    <source>
        <dbReference type="EMBL" id="ODR94025.1"/>
    </source>
</evidence>
<dbReference type="PANTHER" id="PTHR42982:SF1">
    <property type="entry name" value="SEC-INDEPENDENT PROTEIN TRANSLOCASE PROTEIN TATA"/>
    <property type="match status" value="1"/>
</dbReference>
<keyword evidence="8 9" id="KW-0472">Membrane</keyword>
<keyword evidence="3 9" id="KW-1003">Cell membrane</keyword>